<evidence type="ECO:0000256" key="3">
    <source>
        <dbReference type="ARBA" id="ARBA00022771"/>
    </source>
</evidence>
<dbReference type="PANTHER" id="PTHR19818:SF139">
    <property type="entry name" value="PAIR-RULE PROTEIN ODD-PAIRED"/>
    <property type="match status" value="1"/>
</dbReference>
<dbReference type="SUPFAM" id="SSF57667">
    <property type="entry name" value="beta-beta-alpha zinc fingers"/>
    <property type="match status" value="3"/>
</dbReference>
<keyword evidence="3 7" id="KW-0863">Zinc-finger</keyword>
<evidence type="ECO:0000256" key="4">
    <source>
        <dbReference type="ARBA" id="ARBA00022833"/>
    </source>
</evidence>
<feature type="compositionally biased region" description="Basic and acidic residues" evidence="8">
    <location>
        <begin position="121"/>
        <end position="147"/>
    </location>
</feature>
<evidence type="ECO:0000313" key="10">
    <source>
        <dbReference type="EMBL" id="CAD7624671.1"/>
    </source>
</evidence>
<feature type="non-terminal residue" evidence="10">
    <location>
        <position position="1"/>
    </location>
</feature>
<dbReference type="Proteomes" id="UP000759131">
    <property type="component" value="Unassembled WGS sequence"/>
</dbReference>
<name>A0A7R9KKU3_9ACAR</name>
<feature type="non-terminal residue" evidence="10">
    <location>
        <position position="633"/>
    </location>
</feature>
<evidence type="ECO:0000256" key="2">
    <source>
        <dbReference type="ARBA" id="ARBA00022737"/>
    </source>
</evidence>
<dbReference type="PANTHER" id="PTHR19818">
    <property type="entry name" value="ZINC FINGER PROTEIN ZIC AND GLI"/>
    <property type="match status" value="1"/>
</dbReference>
<proteinExistence type="predicted"/>
<evidence type="ECO:0000256" key="5">
    <source>
        <dbReference type="ARBA" id="ARBA00023015"/>
    </source>
</evidence>
<feature type="domain" description="C2H2-type" evidence="9">
    <location>
        <begin position="503"/>
        <end position="532"/>
    </location>
</feature>
<evidence type="ECO:0000313" key="11">
    <source>
        <dbReference type="Proteomes" id="UP000759131"/>
    </source>
</evidence>
<feature type="compositionally biased region" description="Basic residues" evidence="8">
    <location>
        <begin position="148"/>
        <end position="159"/>
    </location>
</feature>
<dbReference type="GO" id="GO:0000981">
    <property type="term" value="F:DNA-binding transcription factor activity, RNA polymerase II-specific"/>
    <property type="evidence" value="ECO:0007669"/>
    <property type="project" value="TreeGrafter"/>
</dbReference>
<dbReference type="GO" id="GO:0008270">
    <property type="term" value="F:zinc ion binding"/>
    <property type="evidence" value="ECO:0007669"/>
    <property type="project" value="UniProtKB-KW"/>
</dbReference>
<dbReference type="FunFam" id="3.30.160.60:FF:000032">
    <property type="entry name" value="Krueppel-like factor 4"/>
    <property type="match status" value="1"/>
</dbReference>
<accession>A0A7R9KKU3</accession>
<dbReference type="PROSITE" id="PS50157">
    <property type="entry name" value="ZINC_FINGER_C2H2_2"/>
    <property type="match status" value="5"/>
</dbReference>
<dbReference type="Gene3D" id="3.30.160.60">
    <property type="entry name" value="Classic Zinc Finger"/>
    <property type="match status" value="5"/>
</dbReference>
<evidence type="ECO:0000259" key="9">
    <source>
        <dbReference type="PROSITE" id="PS50157"/>
    </source>
</evidence>
<keyword evidence="11" id="KW-1185">Reference proteome</keyword>
<dbReference type="OrthoDB" id="6671661at2759"/>
<protein>
    <recommendedName>
        <fullName evidence="9">C2H2-type domain-containing protein</fullName>
    </recommendedName>
</protein>
<keyword evidence="2" id="KW-0677">Repeat</keyword>
<evidence type="ECO:0000256" key="8">
    <source>
        <dbReference type="SAM" id="MobiDB-lite"/>
    </source>
</evidence>
<dbReference type="SMART" id="SM00355">
    <property type="entry name" value="ZnF_C2H2"/>
    <property type="match status" value="10"/>
</dbReference>
<feature type="domain" description="C2H2-type" evidence="9">
    <location>
        <begin position="563"/>
        <end position="592"/>
    </location>
</feature>
<keyword evidence="4" id="KW-0862">Zinc</keyword>
<dbReference type="EMBL" id="CAJPIZ010002485">
    <property type="protein sequence ID" value="CAG2105101.1"/>
    <property type="molecule type" value="Genomic_DNA"/>
</dbReference>
<dbReference type="AlphaFoldDB" id="A0A7R9KKU3"/>
<feature type="domain" description="C2H2-type" evidence="9">
    <location>
        <begin position="533"/>
        <end position="562"/>
    </location>
</feature>
<dbReference type="InterPro" id="IPR036236">
    <property type="entry name" value="Znf_C2H2_sf"/>
</dbReference>
<keyword evidence="1" id="KW-0479">Metal-binding</keyword>
<keyword evidence="5" id="KW-0805">Transcription regulation</keyword>
<evidence type="ECO:0000256" key="1">
    <source>
        <dbReference type="ARBA" id="ARBA00022723"/>
    </source>
</evidence>
<dbReference type="InterPro" id="IPR050329">
    <property type="entry name" value="GLI_C2H2-zinc-finger"/>
</dbReference>
<dbReference type="GO" id="GO:0005634">
    <property type="term" value="C:nucleus"/>
    <property type="evidence" value="ECO:0007669"/>
    <property type="project" value="UniProtKB-ARBA"/>
</dbReference>
<sequence length="633" mass="74291">NRRNGSKSRDLHKLYIEFTELEESVDRQKDNLLALKKCLNANNGHNVMDLIHSWRRVTETRDQFIQTDDVIVNNMSEDLPNSEPINETISENITVKCDDNVIDINLSDDDYQPLDEDMETMDARSDSGSEYSEEVKLKSDSDSDYKVKPKRKSPKKAKKSQSQSTSKFFDVTDEQMDQLIRPQHKKNDYYLCDESGCIFSTADRFRFYNHLKRHSTPGLTPEGMQRLERLDDALLPMTDHKLKAYVCDWPDCGYRSANKRGFYSHHCQHQRGTKSCITSDVVANQLVAQFEDNVVTEETLDTLILPEHILDGQTYVCNQNKCTFRTPDRQRFSNHMQRHQRPDLSRKRFRFLERRDDRTFPLWDPTVGAYVCDHQNCGFRSEFIPKFFKHVTKHSNPDLKNESDVEAAHRSRRIQIMNERIGKYLVDNEYVCDETDCHFTSATKKVFHSHWLKHNSTRVVLAEQFDLSLERPFVCDWPECGLAFRRNAYLQRHKERHMGVKRVECGWPGCDFRNNSSHHMKEHRRTHTKEKPRECTWPGCEYRANSLWAMIAHMRKHTGEKPYECPFPECGFRTSQNCSLTTHKRRHTGEKPYVCTEIDCGKRFSSAPGLYLHLKGYHNSIRSTGKRGRKPKQ</sequence>
<organism evidence="10">
    <name type="scientific">Medioppia subpectinata</name>
    <dbReference type="NCBI Taxonomy" id="1979941"/>
    <lineage>
        <taxon>Eukaryota</taxon>
        <taxon>Metazoa</taxon>
        <taxon>Ecdysozoa</taxon>
        <taxon>Arthropoda</taxon>
        <taxon>Chelicerata</taxon>
        <taxon>Arachnida</taxon>
        <taxon>Acari</taxon>
        <taxon>Acariformes</taxon>
        <taxon>Sarcoptiformes</taxon>
        <taxon>Oribatida</taxon>
        <taxon>Brachypylina</taxon>
        <taxon>Oppioidea</taxon>
        <taxon>Oppiidae</taxon>
        <taxon>Medioppia</taxon>
    </lineage>
</organism>
<dbReference type="PROSITE" id="PS00028">
    <property type="entry name" value="ZINC_FINGER_C2H2_1"/>
    <property type="match status" value="2"/>
</dbReference>
<evidence type="ECO:0000256" key="7">
    <source>
        <dbReference type="PROSITE-ProRule" id="PRU00042"/>
    </source>
</evidence>
<feature type="region of interest" description="Disordered" evidence="8">
    <location>
        <begin position="120"/>
        <end position="170"/>
    </location>
</feature>
<evidence type="ECO:0000256" key="6">
    <source>
        <dbReference type="ARBA" id="ARBA00023163"/>
    </source>
</evidence>
<dbReference type="Pfam" id="PF00096">
    <property type="entry name" value="zf-C2H2"/>
    <property type="match status" value="2"/>
</dbReference>
<dbReference type="EMBL" id="OC857060">
    <property type="protein sequence ID" value="CAD7624671.1"/>
    <property type="molecule type" value="Genomic_DNA"/>
</dbReference>
<reference evidence="10" key="1">
    <citation type="submission" date="2020-11" db="EMBL/GenBank/DDBJ databases">
        <authorList>
            <person name="Tran Van P."/>
        </authorList>
    </citation>
    <scope>NUCLEOTIDE SEQUENCE</scope>
</reference>
<keyword evidence="6" id="KW-0804">Transcription</keyword>
<gene>
    <name evidence="10" type="ORF">OSB1V03_LOCUS5112</name>
</gene>
<feature type="domain" description="C2H2-type" evidence="9">
    <location>
        <begin position="593"/>
        <end position="623"/>
    </location>
</feature>
<dbReference type="GO" id="GO:0045944">
    <property type="term" value="P:positive regulation of transcription by RNA polymerase II"/>
    <property type="evidence" value="ECO:0007669"/>
    <property type="project" value="UniProtKB-ARBA"/>
</dbReference>
<dbReference type="GO" id="GO:0000978">
    <property type="term" value="F:RNA polymerase II cis-regulatory region sequence-specific DNA binding"/>
    <property type="evidence" value="ECO:0007669"/>
    <property type="project" value="TreeGrafter"/>
</dbReference>
<dbReference type="InterPro" id="IPR013087">
    <property type="entry name" value="Znf_C2H2_type"/>
</dbReference>
<feature type="domain" description="C2H2-type" evidence="9">
    <location>
        <begin position="473"/>
        <end position="502"/>
    </location>
</feature>